<dbReference type="AlphaFoldDB" id="A0A0E9X070"/>
<evidence type="ECO:0000313" key="1">
    <source>
        <dbReference type="EMBL" id="JAH95836.1"/>
    </source>
</evidence>
<reference evidence="1" key="1">
    <citation type="submission" date="2014-11" db="EMBL/GenBank/DDBJ databases">
        <authorList>
            <person name="Amaro Gonzalez C."/>
        </authorList>
    </citation>
    <scope>NUCLEOTIDE SEQUENCE</scope>
</reference>
<sequence length="42" mass="5081">MRKEFVLKVCWIDKDAIPPILGFKIQMLNQTKTYTIFFYVQI</sequence>
<protein>
    <submittedName>
        <fullName evidence="1">Uncharacterized protein</fullName>
    </submittedName>
</protein>
<proteinExistence type="predicted"/>
<organism evidence="1">
    <name type="scientific">Anguilla anguilla</name>
    <name type="common">European freshwater eel</name>
    <name type="synonym">Muraena anguilla</name>
    <dbReference type="NCBI Taxonomy" id="7936"/>
    <lineage>
        <taxon>Eukaryota</taxon>
        <taxon>Metazoa</taxon>
        <taxon>Chordata</taxon>
        <taxon>Craniata</taxon>
        <taxon>Vertebrata</taxon>
        <taxon>Euteleostomi</taxon>
        <taxon>Actinopterygii</taxon>
        <taxon>Neopterygii</taxon>
        <taxon>Teleostei</taxon>
        <taxon>Anguilliformes</taxon>
        <taxon>Anguillidae</taxon>
        <taxon>Anguilla</taxon>
    </lineage>
</organism>
<accession>A0A0E9X070</accession>
<name>A0A0E9X070_ANGAN</name>
<reference evidence="1" key="2">
    <citation type="journal article" date="2015" name="Fish Shellfish Immunol.">
        <title>Early steps in the European eel (Anguilla anguilla)-Vibrio vulnificus interaction in the gills: Role of the RtxA13 toxin.</title>
        <authorList>
            <person name="Callol A."/>
            <person name="Pajuelo D."/>
            <person name="Ebbesson L."/>
            <person name="Teles M."/>
            <person name="MacKenzie S."/>
            <person name="Amaro C."/>
        </authorList>
    </citation>
    <scope>NUCLEOTIDE SEQUENCE</scope>
</reference>
<dbReference type="EMBL" id="GBXM01012741">
    <property type="protein sequence ID" value="JAH95836.1"/>
    <property type="molecule type" value="Transcribed_RNA"/>
</dbReference>